<dbReference type="Proteomes" id="UP001183388">
    <property type="component" value="Unassembled WGS sequence"/>
</dbReference>
<protein>
    <submittedName>
        <fullName evidence="2">DUF4233 domain-containing protein</fullName>
    </submittedName>
</protein>
<comment type="caution">
    <text evidence="2">The sequence shown here is derived from an EMBL/GenBank/DDBJ whole genome shotgun (WGS) entry which is preliminary data.</text>
</comment>
<evidence type="ECO:0000313" key="2">
    <source>
        <dbReference type="EMBL" id="MDT0307600.1"/>
    </source>
</evidence>
<keyword evidence="1" id="KW-1133">Transmembrane helix</keyword>
<keyword evidence="1" id="KW-0812">Transmembrane</keyword>
<dbReference type="RefSeq" id="WP_311630552.1">
    <property type="nucleotide sequence ID" value="NZ_JAVREN010000013.1"/>
</dbReference>
<evidence type="ECO:0000256" key="1">
    <source>
        <dbReference type="SAM" id="Phobius"/>
    </source>
</evidence>
<keyword evidence="1" id="KW-0472">Membrane</keyword>
<keyword evidence="3" id="KW-1185">Reference proteome</keyword>
<organism evidence="2 3">
    <name type="scientific">Streptomyces boetiae</name>
    <dbReference type="NCBI Taxonomy" id="3075541"/>
    <lineage>
        <taxon>Bacteria</taxon>
        <taxon>Bacillati</taxon>
        <taxon>Actinomycetota</taxon>
        <taxon>Actinomycetes</taxon>
        <taxon>Kitasatosporales</taxon>
        <taxon>Streptomycetaceae</taxon>
        <taxon>Streptomyces</taxon>
    </lineage>
</organism>
<dbReference type="InterPro" id="IPR025327">
    <property type="entry name" value="DUF4233"/>
</dbReference>
<dbReference type="EMBL" id="JAVREN010000013">
    <property type="protein sequence ID" value="MDT0307600.1"/>
    <property type="molecule type" value="Genomic_DNA"/>
</dbReference>
<dbReference type="Pfam" id="PF14017">
    <property type="entry name" value="DUF4233"/>
    <property type="match status" value="1"/>
</dbReference>
<name>A0ABU2L7P5_9ACTN</name>
<gene>
    <name evidence="2" type="ORF">RM780_11580</name>
</gene>
<reference evidence="3" key="1">
    <citation type="submission" date="2023-07" db="EMBL/GenBank/DDBJ databases">
        <title>30 novel species of actinomycetes from the DSMZ collection.</title>
        <authorList>
            <person name="Nouioui I."/>
        </authorList>
    </citation>
    <scope>NUCLEOTIDE SEQUENCE [LARGE SCALE GENOMIC DNA]</scope>
    <source>
        <strain evidence="3">DSM 44917</strain>
    </source>
</reference>
<accession>A0ABU2L7P5</accession>
<feature type="transmembrane region" description="Helical" evidence="1">
    <location>
        <begin position="65"/>
        <end position="91"/>
    </location>
</feature>
<feature type="transmembrane region" description="Helical" evidence="1">
    <location>
        <begin position="33"/>
        <end position="53"/>
    </location>
</feature>
<sequence>MRTLCASTLTFECVVIGLAGLVAMRMTDLSNGVIWAVSGTGMLLCLALCGMLTRPGAVPLGWALQAALVAAGFVIPAMFLLGAAFAGLWWASVHYGRLIDRLKAARAVPAEPSPGTL</sequence>
<proteinExistence type="predicted"/>
<evidence type="ECO:0000313" key="3">
    <source>
        <dbReference type="Proteomes" id="UP001183388"/>
    </source>
</evidence>